<dbReference type="RefSeq" id="XP_040630089.1">
    <property type="nucleotide sequence ID" value="XM_040772410.1"/>
</dbReference>
<dbReference type="Proteomes" id="UP000030653">
    <property type="component" value="Unassembled WGS sequence"/>
</dbReference>
<name>M5G4Q4_DACPD</name>
<organism evidence="2 3">
    <name type="scientific">Dacryopinax primogenitus (strain DJM 731)</name>
    <name type="common">Brown rot fungus</name>
    <dbReference type="NCBI Taxonomy" id="1858805"/>
    <lineage>
        <taxon>Eukaryota</taxon>
        <taxon>Fungi</taxon>
        <taxon>Dikarya</taxon>
        <taxon>Basidiomycota</taxon>
        <taxon>Agaricomycotina</taxon>
        <taxon>Dacrymycetes</taxon>
        <taxon>Dacrymycetales</taxon>
        <taxon>Dacrymycetaceae</taxon>
        <taxon>Dacryopinax</taxon>
    </lineage>
</organism>
<feature type="chain" id="PRO_5004067472" description="Secreted protein" evidence="1">
    <location>
        <begin position="21"/>
        <end position="81"/>
    </location>
</feature>
<evidence type="ECO:0000313" key="2">
    <source>
        <dbReference type="EMBL" id="EJU03195.1"/>
    </source>
</evidence>
<gene>
    <name evidence="2" type="ORF">DACRYDRAFT_21459</name>
</gene>
<dbReference type="HOGENOM" id="CLU_2573827_0_0_1"/>
<keyword evidence="1" id="KW-0732">Signal</keyword>
<evidence type="ECO:0000256" key="1">
    <source>
        <dbReference type="SAM" id="SignalP"/>
    </source>
</evidence>
<sequence length="81" mass="9247">MAGRHFEFFLLYILRGLVHTKDDVSQIVPLCKVCSCDMHGSQGAWEVRDIQCRDRTRVELLPYERQIAVAVTGPSQVRSGR</sequence>
<feature type="signal peptide" evidence="1">
    <location>
        <begin position="1"/>
        <end position="20"/>
    </location>
</feature>
<keyword evidence="3" id="KW-1185">Reference proteome</keyword>
<accession>M5G4Q4</accession>
<reference evidence="2 3" key="1">
    <citation type="journal article" date="2012" name="Science">
        <title>The Paleozoic origin of enzymatic lignin decomposition reconstructed from 31 fungal genomes.</title>
        <authorList>
            <person name="Floudas D."/>
            <person name="Binder M."/>
            <person name="Riley R."/>
            <person name="Barry K."/>
            <person name="Blanchette R.A."/>
            <person name="Henrissat B."/>
            <person name="Martinez A.T."/>
            <person name="Otillar R."/>
            <person name="Spatafora J.W."/>
            <person name="Yadav J.S."/>
            <person name="Aerts A."/>
            <person name="Benoit I."/>
            <person name="Boyd A."/>
            <person name="Carlson A."/>
            <person name="Copeland A."/>
            <person name="Coutinho P.M."/>
            <person name="de Vries R.P."/>
            <person name="Ferreira P."/>
            <person name="Findley K."/>
            <person name="Foster B."/>
            <person name="Gaskell J."/>
            <person name="Glotzer D."/>
            <person name="Gorecki P."/>
            <person name="Heitman J."/>
            <person name="Hesse C."/>
            <person name="Hori C."/>
            <person name="Igarashi K."/>
            <person name="Jurgens J.A."/>
            <person name="Kallen N."/>
            <person name="Kersten P."/>
            <person name="Kohler A."/>
            <person name="Kuees U."/>
            <person name="Kumar T.K.A."/>
            <person name="Kuo A."/>
            <person name="LaButti K."/>
            <person name="Larrondo L.F."/>
            <person name="Lindquist E."/>
            <person name="Ling A."/>
            <person name="Lombard V."/>
            <person name="Lucas S."/>
            <person name="Lundell T."/>
            <person name="Martin R."/>
            <person name="McLaughlin D.J."/>
            <person name="Morgenstern I."/>
            <person name="Morin E."/>
            <person name="Murat C."/>
            <person name="Nagy L.G."/>
            <person name="Nolan M."/>
            <person name="Ohm R.A."/>
            <person name="Patyshakuliyeva A."/>
            <person name="Rokas A."/>
            <person name="Ruiz-Duenas F.J."/>
            <person name="Sabat G."/>
            <person name="Salamov A."/>
            <person name="Samejima M."/>
            <person name="Schmutz J."/>
            <person name="Slot J.C."/>
            <person name="St John F."/>
            <person name="Stenlid J."/>
            <person name="Sun H."/>
            <person name="Sun S."/>
            <person name="Syed K."/>
            <person name="Tsang A."/>
            <person name="Wiebenga A."/>
            <person name="Young D."/>
            <person name="Pisabarro A."/>
            <person name="Eastwood D.C."/>
            <person name="Martin F."/>
            <person name="Cullen D."/>
            <person name="Grigoriev I.V."/>
            <person name="Hibbett D.S."/>
        </authorList>
    </citation>
    <scope>NUCLEOTIDE SEQUENCE [LARGE SCALE GENOMIC DNA]</scope>
    <source>
        <strain evidence="2 3">DJM-731 SS1</strain>
    </source>
</reference>
<dbReference type="AlphaFoldDB" id="M5G4Q4"/>
<dbReference type="GeneID" id="63687472"/>
<dbReference type="EMBL" id="JH795860">
    <property type="protein sequence ID" value="EJU03195.1"/>
    <property type="molecule type" value="Genomic_DNA"/>
</dbReference>
<proteinExistence type="predicted"/>
<protein>
    <recommendedName>
        <fullName evidence="4">Secreted protein</fullName>
    </recommendedName>
</protein>
<evidence type="ECO:0008006" key="4">
    <source>
        <dbReference type="Google" id="ProtNLM"/>
    </source>
</evidence>
<evidence type="ECO:0000313" key="3">
    <source>
        <dbReference type="Proteomes" id="UP000030653"/>
    </source>
</evidence>